<keyword evidence="2" id="KW-0274">FAD</keyword>
<name>A0A7H1N0S1_9PROT</name>
<dbReference type="RefSeq" id="WP_190262813.1">
    <property type="nucleotide sequence ID" value="NZ_CP053923.1"/>
</dbReference>
<dbReference type="InterPro" id="IPR036318">
    <property type="entry name" value="FAD-bd_PCMH-like_sf"/>
</dbReference>
<gene>
    <name evidence="5" type="ORF">HQ394_08230</name>
</gene>
<keyword evidence="1" id="KW-0285">Flavoprotein</keyword>
<dbReference type="InterPro" id="IPR036683">
    <property type="entry name" value="CO_DH_flav_C_dom_sf"/>
</dbReference>
<reference evidence="5 6" key="1">
    <citation type="submission" date="2020-05" db="EMBL/GenBank/DDBJ databases">
        <title>Complete closed genome sequence of Defluviicoccus vanus.</title>
        <authorList>
            <person name="Bessarab I."/>
            <person name="Arumugam K."/>
            <person name="Maszenan A.M."/>
            <person name="Seviour R.J."/>
            <person name="Williams R.B."/>
        </authorList>
    </citation>
    <scope>NUCLEOTIDE SEQUENCE [LARGE SCALE GENOMIC DNA]</scope>
    <source>
        <strain evidence="5 6">Ben 114</strain>
    </source>
</reference>
<dbReference type="InterPro" id="IPR016167">
    <property type="entry name" value="FAD-bd_PCMH_sub1"/>
</dbReference>
<dbReference type="InterPro" id="IPR051312">
    <property type="entry name" value="Diverse_Substr_Oxidored"/>
</dbReference>
<evidence type="ECO:0000259" key="4">
    <source>
        <dbReference type="PROSITE" id="PS51387"/>
    </source>
</evidence>
<dbReference type="InterPro" id="IPR002346">
    <property type="entry name" value="Mopterin_DH_FAD-bd"/>
</dbReference>
<dbReference type="GO" id="GO:0016491">
    <property type="term" value="F:oxidoreductase activity"/>
    <property type="evidence" value="ECO:0007669"/>
    <property type="project" value="UniProtKB-KW"/>
</dbReference>
<dbReference type="EMBL" id="CP053923">
    <property type="protein sequence ID" value="QNT69307.1"/>
    <property type="molecule type" value="Genomic_DNA"/>
</dbReference>
<dbReference type="Gene3D" id="3.30.465.10">
    <property type="match status" value="1"/>
</dbReference>
<dbReference type="KEGG" id="dvn:HQ394_08230"/>
<dbReference type="InterPro" id="IPR016169">
    <property type="entry name" value="FAD-bd_PCMH_sub2"/>
</dbReference>
<dbReference type="AlphaFoldDB" id="A0A7H1N0S1"/>
<dbReference type="Gene3D" id="3.30.43.10">
    <property type="entry name" value="Uridine Diphospho-n-acetylenolpyruvylglucosamine Reductase, domain 2"/>
    <property type="match status" value="1"/>
</dbReference>
<dbReference type="InterPro" id="IPR016166">
    <property type="entry name" value="FAD-bd_PCMH"/>
</dbReference>
<dbReference type="SUPFAM" id="SSF56176">
    <property type="entry name" value="FAD-binding/transporter-associated domain-like"/>
    <property type="match status" value="1"/>
</dbReference>
<evidence type="ECO:0000313" key="5">
    <source>
        <dbReference type="EMBL" id="QNT69307.1"/>
    </source>
</evidence>
<sequence>MYPFDYVRASSVEDAVSAAQTTAGSRFLAGGMTVLPMLKQRLANPTQLIDLGHLAGLRFIRADIDGIHIGAMTTHAAVAGSGLVREAIPALARLVDGIGDPQVRHRGTLGGALATNDSAGDYVAAALALAATIVTDRRRIAADDFFRGMGETALAADELITEVVFPIPRRAGYAKFEQLASRYALVAVMAAETTVAGPRVAVIGAASCAFRLPALETALSRRWHAAAADSLAIDPDGLTSDLCGSAAYRADLVGVLARRAIADAG</sequence>
<dbReference type="Proteomes" id="UP000516369">
    <property type="component" value="Chromosome"/>
</dbReference>
<evidence type="ECO:0000256" key="1">
    <source>
        <dbReference type="ARBA" id="ARBA00022630"/>
    </source>
</evidence>
<dbReference type="Gene3D" id="3.30.390.50">
    <property type="entry name" value="CO dehydrogenase flavoprotein, C-terminal domain"/>
    <property type="match status" value="1"/>
</dbReference>
<dbReference type="Pfam" id="PF00941">
    <property type="entry name" value="FAD_binding_5"/>
    <property type="match status" value="1"/>
</dbReference>
<evidence type="ECO:0000313" key="6">
    <source>
        <dbReference type="Proteomes" id="UP000516369"/>
    </source>
</evidence>
<proteinExistence type="predicted"/>
<dbReference type="SUPFAM" id="SSF55447">
    <property type="entry name" value="CO dehydrogenase flavoprotein C-terminal domain-like"/>
    <property type="match status" value="1"/>
</dbReference>
<protein>
    <submittedName>
        <fullName evidence="5">FAD binding domain-containing protein</fullName>
    </submittedName>
</protein>
<keyword evidence="3" id="KW-0560">Oxidoreductase</keyword>
<dbReference type="PROSITE" id="PS51387">
    <property type="entry name" value="FAD_PCMH"/>
    <property type="match status" value="1"/>
</dbReference>
<dbReference type="PANTHER" id="PTHR42659">
    <property type="entry name" value="XANTHINE DEHYDROGENASE SUBUNIT C-RELATED"/>
    <property type="match status" value="1"/>
</dbReference>
<dbReference type="SMART" id="SM01092">
    <property type="entry name" value="CO_deh_flav_C"/>
    <property type="match status" value="1"/>
</dbReference>
<feature type="domain" description="FAD-binding PCMH-type" evidence="4">
    <location>
        <begin position="1"/>
        <end position="170"/>
    </location>
</feature>
<keyword evidence="6" id="KW-1185">Reference proteome</keyword>
<evidence type="ECO:0000256" key="2">
    <source>
        <dbReference type="ARBA" id="ARBA00022827"/>
    </source>
</evidence>
<accession>A0A7H1N0S1</accession>
<evidence type="ECO:0000256" key="3">
    <source>
        <dbReference type="ARBA" id="ARBA00023002"/>
    </source>
</evidence>
<dbReference type="GO" id="GO:0071949">
    <property type="term" value="F:FAD binding"/>
    <property type="evidence" value="ECO:0007669"/>
    <property type="project" value="InterPro"/>
</dbReference>
<dbReference type="InterPro" id="IPR005107">
    <property type="entry name" value="CO_DH_flav_C"/>
</dbReference>
<dbReference type="PANTHER" id="PTHR42659:SF2">
    <property type="entry name" value="XANTHINE DEHYDROGENASE SUBUNIT C-RELATED"/>
    <property type="match status" value="1"/>
</dbReference>
<organism evidence="5 6">
    <name type="scientific">Defluviicoccus vanus</name>
    <dbReference type="NCBI Taxonomy" id="111831"/>
    <lineage>
        <taxon>Bacteria</taxon>
        <taxon>Pseudomonadati</taxon>
        <taxon>Pseudomonadota</taxon>
        <taxon>Alphaproteobacteria</taxon>
        <taxon>Rhodospirillales</taxon>
        <taxon>Rhodospirillaceae</taxon>
        <taxon>Defluviicoccus</taxon>
    </lineage>
</organism>